<evidence type="ECO:0000256" key="6">
    <source>
        <dbReference type="ARBA" id="ARBA00022989"/>
    </source>
</evidence>
<evidence type="ECO:0000313" key="13">
    <source>
        <dbReference type="Proteomes" id="UP001189122"/>
    </source>
</evidence>
<evidence type="ECO:0000313" key="12">
    <source>
        <dbReference type="EMBL" id="CAA2625982.1"/>
    </source>
</evidence>
<protein>
    <recommendedName>
        <fullName evidence="3">aldehyde oxygenase (deformylating)</fullName>
        <ecNumber evidence="3">4.1.99.5</ecNumber>
    </recommendedName>
</protein>
<dbReference type="GO" id="GO:0016491">
    <property type="term" value="F:oxidoreductase activity"/>
    <property type="evidence" value="ECO:0007669"/>
    <property type="project" value="InterPro"/>
</dbReference>
<dbReference type="EMBL" id="LR743596">
    <property type="protein sequence ID" value="CAA2625982.1"/>
    <property type="molecule type" value="Genomic_DNA"/>
</dbReference>
<evidence type="ECO:0000256" key="4">
    <source>
        <dbReference type="ARBA" id="ARBA00022692"/>
    </source>
</evidence>
<accession>A0A7I8J7C6</accession>
<evidence type="ECO:0000256" key="5">
    <source>
        <dbReference type="ARBA" id="ARBA00022824"/>
    </source>
</evidence>
<dbReference type="EMBL" id="CACRZD030000009">
    <property type="protein sequence ID" value="CAA6665313.1"/>
    <property type="molecule type" value="Genomic_DNA"/>
</dbReference>
<organism evidence="12">
    <name type="scientific">Spirodela intermedia</name>
    <name type="common">Intermediate duckweed</name>
    <dbReference type="NCBI Taxonomy" id="51605"/>
    <lineage>
        <taxon>Eukaryota</taxon>
        <taxon>Viridiplantae</taxon>
        <taxon>Streptophyta</taxon>
        <taxon>Embryophyta</taxon>
        <taxon>Tracheophyta</taxon>
        <taxon>Spermatophyta</taxon>
        <taxon>Magnoliopsida</taxon>
        <taxon>Liliopsida</taxon>
        <taxon>Araceae</taxon>
        <taxon>Lemnoideae</taxon>
        <taxon>Spirodela</taxon>
    </lineage>
</organism>
<dbReference type="GO" id="GO:0008610">
    <property type="term" value="P:lipid biosynthetic process"/>
    <property type="evidence" value="ECO:0007669"/>
    <property type="project" value="InterPro"/>
</dbReference>
<evidence type="ECO:0000256" key="7">
    <source>
        <dbReference type="ARBA" id="ARBA00023136"/>
    </source>
</evidence>
<evidence type="ECO:0000256" key="8">
    <source>
        <dbReference type="ARBA" id="ARBA00023239"/>
    </source>
</evidence>
<feature type="domain" description="Fatty acid hydroxylase" evidence="11">
    <location>
        <begin position="143"/>
        <end position="271"/>
    </location>
</feature>
<dbReference type="AlphaFoldDB" id="A0A7I8J7C6"/>
<evidence type="ECO:0000256" key="2">
    <source>
        <dbReference type="ARBA" id="ARBA00009324"/>
    </source>
</evidence>
<feature type="transmembrane region" description="Helical" evidence="10">
    <location>
        <begin position="48"/>
        <end position="68"/>
    </location>
</feature>
<dbReference type="EC" id="4.1.99.5" evidence="3"/>
<comment type="subcellular location">
    <subcellularLocation>
        <location evidence="1">Endoplasmic reticulum membrane</location>
        <topology evidence="1">Multi-pass membrane protein</topology>
    </subcellularLocation>
</comment>
<evidence type="ECO:0000256" key="9">
    <source>
        <dbReference type="ARBA" id="ARBA00047909"/>
    </source>
</evidence>
<dbReference type="GO" id="GO:0071771">
    <property type="term" value="F:aldehyde oxygenase (deformylating) activity"/>
    <property type="evidence" value="ECO:0007669"/>
    <property type="project" value="UniProtKB-EC"/>
</dbReference>
<sequence>MAGRRGEDYLQLFVEEGDWYDRIVLGTLLPGWAWESLPRLVRAWLRNYIGGVLLYFGSSFLWCFYIYYWKRNVYLPKVKAAVPFHAVPSNKAMLLQIVVAMKAMPCNSVVPTLSEYMIQRGWTHCFSVISDVGWPLYIFYLCTYLVICEFGIYWVHRKFHDIKPLYKCIHATHHMYNKQNTLSPFAGFAFHPLDGILQALPHTIALFLVPTHLMTHMLLLFCEGVWMANIHDCINGEVWPIMGAGYHTIHHITYHHNYGHYTIWMDWMFGTLCFPEEDVKKAS</sequence>
<dbReference type="GO" id="GO:0005506">
    <property type="term" value="F:iron ion binding"/>
    <property type="evidence" value="ECO:0007669"/>
    <property type="project" value="InterPro"/>
</dbReference>
<comment type="catalytic activity">
    <reaction evidence="9">
        <text>a long-chain fatty aldehyde + 2 NADPH + O2 + H(+) = a long-chain alkane + formate + 2 NADP(+) + H2O</text>
        <dbReference type="Rhea" id="RHEA:21440"/>
        <dbReference type="ChEBI" id="CHEBI:15377"/>
        <dbReference type="ChEBI" id="CHEBI:15378"/>
        <dbReference type="ChEBI" id="CHEBI:15379"/>
        <dbReference type="ChEBI" id="CHEBI:15740"/>
        <dbReference type="ChEBI" id="CHEBI:17176"/>
        <dbReference type="ChEBI" id="CHEBI:57783"/>
        <dbReference type="ChEBI" id="CHEBI:58349"/>
        <dbReference type="ChEBI" id="CHEBI:83563"/>
        <dbReference type="EC" id="4.1.99.5"/>
    </reaction>
</comment>
<reference evidence="12 13" key="1">
    <citation type="submission" date="2019-12" db="EMBL/GenBank/DDBJ databases">
        <authorList>
            <person name="Scholz U."/>
            <person name="Mascher M."/>
            <person name="Fiebig A."/>
        </authorList>
    </citation>
    <scope>NUCLEOTIDE SEQUENCE</scope>
</reference>
<name>A0A7I8J7C6_SPIIN</name>
<gene>
    <name evidence="12" type="ORF">SI7747_09011702</name>
</gene>
<keyword evidence="7 10" id="KW-0472">Membrane</keyword>
<evidence type="ECO:0000256" key="1">
    <source>
        <dbReference type="ARBA" id="ARBA00004477"/>
    </source>
</evidence>
<evidence type="ECO:0000256" key="10">
    <source>
        <dbReference type="SAM" id="Phobius"/>
    </source>
</evidence>
<keyword evidence="13" id="KW-1185">Reference proteome</keyword>
<keyword evidence="5" id="KW-0256">Endoplasmic reticulum</keyword>
<comment type="similarity">
    <text evidence="2">Belongs to the sterol desaturase family.</text>
</comment>
<proteinExistence type="inferred from homology"/>
<dbReference type="InterPro" id="IPR006694">
    <property type="entry name" value="Fatty_acid_hydroxylase"/>
</dbReference>
<keyword evidence="8" id="KW-0456">Lyase</keyword>
<dbReference type="Proteomes" id="UP001189122">
    <property type="component" value="Unassembled WGS sequence"/>
</dbReference>
<keyword evidence="6 10" id="KW-1133">Transmembrane helix</keyword>
<evidence type="ECO:0000259" key="11">
    <source>
        <dbReference type="Pfam" id="PF04116"/>
    </source>
</evidence>
<evidence type="ECO:0000256" key="3">
    <source>
        <dbReference type="ARBA" id="ARBA00013146"/>
    </source>
</evidence>
<dbReference type="GO" id="GO:0005789">
    <property type="term" value="C:endoplasmic reticulum membrane"/>
    <property type="evidence" value="ECO:0007669"/>
    <property type="project" value="UniProtKB-SubCell"/>
</dbReference>
<dbReference type="Pfam" id="PF04116">
    <property type="entry name" value="FA_hydroxylase"/>
    <property type="match status" value="1"/>
</dbReference>
<dbReference type="PANTHER" id="PTHR11863">
    <property type="entry name" value="STEROL DESATURASE"/>
    <property type="match status" value="1"/>
</dbReference>
<keyword evidence="4 10" id="KW-0812">Transmembrane</keyword>
<feature type="transmembrane region" description="Helical" evidence="10">
    <location>
        <begin position="137"/>
        <end position="155"/>
    </location>
</feature>
<dbReference type="InterPro" id="IPR050307">
    <property type="entry name" value="Sterol_Desaturase_Related"/>
</dbReference>